<accession>A0A2G9WSB1</accession>
<name>A0A2G9WSB1_9HYPH</name>
<dbReference type="RefSeq" id="WP_100082120.1">
    <property type="nucleotide sequence ID" value="NZ_NQVN01000016.1"/>
</dbReference>
<dbReference type="OrthoDB" id="9771844at2"/>
<dbReference type="Pfam" id="PF13635">
    <property type="entry name" value="DUF4143"/>
    <property type="match status" value="1"/>
</dbReference>
<dbReference type="Pfam" id="PF13173">
    <property type="entry name" value="AAA_14"/>
    <property type="match status" value="1"/>
</dbReference>
<comment type="caution">
    <text evidence="3">The sequence shown here is derived from an EMBL/GenBank/DDBJ whole genome shotgun (WGS) entry which is preliminary data.</text>
</comment>
<dbReference type="PANTHER" id="PTHR43566">
    <property type="entry name" value="CONSERVED PROTEIN"/>
    <property type="match status" value="1"/>
</dbReference>
<protein>
    <submittedName>
        <fullName evidence="3">AAA family ATPase</fullName>
    </submittedName>
</protein>
<dbReference type="InterPro" id="IPR027417">
    <property type="entry name" value="P-loop_NTPase"/>
</dbReference>
<keyword evidence="4" id="KW-1185">Reference proteome</keyword>
<feature type="domain" description="DUF4143" evidence="2">
    <location>
        <begin position="207"/>
        <end position="366"/>
    </location>
</feature>
<feature type="domain" description="AAA" evidence="1">
    <location>
        <begin position="27"/>
        <end position="143"/>
    </location>
</feature>
<dbReference type="PANTHER" id="PTHR43566:SF2">
    <property type="entry name" value="DUF4143 DOMAIN-CONTAINING PROTEIN"/>
    <property type="match status" value="1"/>
</dbReference>
<evidence type="ECO:0000259" key="1">
    <source>
        <dbReference type="Pfam" id="PF13173"/>
    </source>
</evidence>
<evidence type="ECO:0000313" key="4">
    <source>
        <dbReference type="Proteomes" id="UP000231070"/>
    </source>
</evidence>
<dbReference type="InterPro" id="IPR025420">
    <property type="entry name" value="DUF4143"/>
</dbReference>
<evidence type="ECO:0000259" key="2">
    <source>
        <dbReference type="Pfam" id="PF13635"/>
    </source>
</evidence>
<dbReference type="InterPro" id="IPR041682">
    <property type="entry name" value="AAA_14"/>
</dbReference>
<dbReference type="AlphaFoldDB" id="A0A2G9WSB1"/>
<dbReference type="EMBL" id="NQVN01000016">
    <property type="protein sequence ID" value="PIO97598.1"/>
    <property type="molecule type" value="Genomic_DNA"/>
</dbReference>
<dbReference type="SUPFAM" id="SSF52540">
    <property type="entry name" value="P-loop containing nucleoside triphosphate hydrolases"/>
    <property type="match status" value="1"/>
</dbReference>
<organism evidence="3 4">
    <name type="scientific">Pleomorphomonas carboxyditropha</name>
    <dbReference type="NCBI Taxonomy" id="2023338"/>
    <lineage>
        <taxon>Bacteria</taxon>
        <taxon>Pseudomonadati</taxon>
        <taxon>Pseudomonadota</taxon>
        <taxon>Alphaproteobacteria</taxon>
        <taxon>Hyphomicrobiales</taxon>
        <taxon>Pleomorphomonadaceae</taxon>
        <taxon>Pleomorphomonas</taxon>
    </lineage>
</organism>
<sequence>MESPLSPPPALIPRAIAPAVREALDDTRVVLVAGPRQAGKTTLVRQLAGNDRSYFTLDDLTTLAAVRADPVGFVRGLGFAIIDEIQRAPDLILAIKESVDRDQTPGRFLLTGSANLSTLPMVADSLAGRMEVITLLPLSQAEIEGRAGRFIERAFAGDIPLQAIHPVIDGELIERVLAGGYAEALRRKSTGRRQKWLEDYARLILDRDARDIAAIDQLERLPRLLAVLAEQAGQLTNHSSYGSALGLSDVTARKYVGILERLFLVTTLQPWSGNHLSRLVKTPKIHFLDSGLLAMLRGMSPDSVARDRTRFGALLESFVVSEVMKLSTWSAIRPAFYHYRTKDQDEVDLVLEDRRGRIVGIEVKASATVTQSDFRGLRQMKEALGERFACGLVLHDSDRAIPFGENLFAAPVSYLWQV</sequence>
<reference evidence="3 4" key="1">
    <citation type="submission" date="2017-08" db="EMBL/GenBank/DDBJ databases">
        <title>Pleomorphomonas carboxidotrophicus sp. nov., a new mesophilic hydrogenogenic carboxidotroph.</title>
        <authorList>
            <person name="Esquivel-Elizondo S."/>
            <person name="Krajmalnik-Brown R."/>
            <person name="Maldonado J."/>
        </authorList>
    </citation>
    <scope>NUCLEOTIDE SEQUENCE [LARGE SCALE GENOMIC DNA]</scope>
    <source>
        <strain evidence="3 4">SVCO-16</strain>
    </source>
</reference>
<gene>
    <name evidence="3" type="ORF">CJ014_19215</name>
</gene>
<proteinExistence type="predicted"/>
<evidence type="ECO:0000313" key="3">
    <source>
        <dbReference type="EMBL" id="PIO97598.1"/>
    </source>
</evidence>
<dbReference type="Proteomes" id="UP000231070">
    <property type="component" value="Unassembled WGS sequence"/>
</dbReference>